<evidence type="ECO:0000256" key="1">
    <source>
        <dbReference type="SAM" id="MobiDB-lite"/>
    </source>
</evidence>
<gene>
    <name evidence="2" type="ORF">K7432_011874</name>
</gene>
<proteinExistence type="predicted"/>
<evidence type="ECO:0000313" key="2">
    <source>
        <dbReference type="EMBL" id="KAK9762406.1"/>
    </source>
</evidence>
<sequence>MRSLSLPIYTMSLRTLFTSRSFLTKPVLYTPLRAQVAHFSGTSLVQEKSDPESYSIEEITGYLKSKSPKQTFQLSIRQPSENSKQGDAAVGYKVTAQTILDSLNDIEDKSSDRFLVQDANEIVYMTKTSVKPKFEVKLHQLTKQESKAGMERKTEWSAKDQKINTTSNKRGSQPVG</sequence>
<organism evidence="2 3">
    <name type="scientific">Basidiobolus ranarum</name>
    <dbReference type="NCBI Taxonomy" id="34480"/>
    <lineage>
        <taxon>Eukaryota</taxon>
        <taxon>Fungi</taxon>
        <taxon>Fungi incertae sedis</taxon>
        <taxon>Zoopagomycota</taxon>
        <taxon>Entomophthoromycotina</taxon>
        <taxon>Basidiobolomycetes</taxon>
        <taxon>Basidiobolales</taxon>
        <taxon>Basidiobolaceae</taxon>
        <taxon>Basidiobolus</taxon>
    </lineage>
</organism>
<feature type="compositionally biased region" description="Basic and acidic residues" evidence="1">
    <location>
        <begin position="142"/>
        <end position="162"/>
    </location>
</feature>
<dbReference type="EMBL" id="JASJQH010000970">
    <property type="protein sequence ID" value="KAK9762406.1"/>
    <property type="molecule type" value="Genomic_DNA"/>
</dbReference>
<protein>
    <submittedName>
        <fullName evidence="2">Uncharacterized protein</fullName>
    </submittedName>
</protein>
<accession>A0ABR2WLR4</accession>
<name>A0ABR2WLR4_9FUNG</name>
<feature type="compositionally biased region" description="Polar residues" evidence="1">
    <location>
        <begin position="163"/>
        <end position="176"/>
    </location>
</feature>
<keyword evidence="3" id="KW-1185">Reference proteome</keyword>
<evidence type="ECO:0000313" key="3">
    <source>
        <dbReference type="Proteomes" id="UP001479436"/>
    </source>
</evidence>
<reference evidence="2 3" key="1">
    <citation type="submission" date="2023-04" db="EMBL/GenBank/DDBJ databases">
        <title>Genome of Basidiobolus ranarum AG-B5.</title>
        <authorList>
            <person name="Stajich J.E."/>
            <person name="Carter-House D."/>
            <person name="Gryganskyi A."/>
        </authorList>
    </citation>
    <scope>NUCLEOTIDE SEQUENCE [LARGE SCALE GENOMIC DNA]</scope>
    <source>
        <strain evidence="2 3">AG-B5</strain>
    </source>
</reference>
<dbReference type="Proteomes" id="UP001479436">
    <property type="component" value="Unassembled WGS sequence"/>
</dbReference>
<comment type="caution">
    <text evidence="2">The sequence shown here is derived from an EMBL/GenBank/DDBJ whole genome shotgun (WGS) entry which is preliminary data.</text>
</comment>
<feature type="region of interest" description="Disordered" evidence="1">
    <location>
        <begin position="142"/>
        <end position="176"/>
    </location>
</feature>